<evidence type="ECO:0000256" key="7">
    <source>
        <dbReference type="ARBA" id="ARBA00048924"/>
    </source>
</evidence>
<dbReference type="InterPro" id="IPR012772">
    <property type="entry name" value="Ectoine_EctA"/>
</dbReference>
<protein>
    <recommendedName>
        <fullName evidence="4 8">L-2,4-diaminobutyric acid acetyltransferase</fullName>
        <shortName evidence="8">DABA acetyltransferase</shortName>
        <ecNumber evidence="3 8">2.3.1.178</ecNumber>
    </recommendedName>
</protein>
<evidence type="ECO:0000313" key="11">
    <source>
        <dbReference type="Proteomes" id="UP000348942"/>
    </source>
</evidence>
<reference evidence="10 11" key="1">
    <citation type="submission" date="2019-10" db="EMBL/GenBank/DDBJ databases">
        <title>Vibrio sp. nov., isolated from Coralline algae surface.</title>
        <authorList>
            <person name="Geng Y."/>
            <person name="Zhang X."/>
        </authorList>
    </citation>
    <scope>NUCLEOTIDE SEQUENCE [LARGE SCALE GENOMIC DNA]</scope>
    <source>
        <strain evidence="10 11">SM1977</strain>
    </source>
</reference>
<accession>A0A5Q0TJ12</accession>
<evidence type="ECO:0000256" key="1">
    <source>
        <dbReference type="ARBA" id="ARBA00004978"/>
    </source>
</evidence>
<dbReference type="UniPathway" id="UPA00067">
    <property type="reaction ID" value="UER00122"/>
</dbReference>
<name>A0A5Q0TJ12_9VIBR</name>
<dbReference type="SUPFAM" id="SSF55729">
    <property type="entry name" value="Acyl-CoA N-acyltransferases (Nat)"/>
    <property type="match status" value="1"/>
</dbReference>
<evidence type="ECO:0000256" key="2">
    <source>
        <dbReference type="ARBA" id="ARBA00010712"/>
    </source>
</evidence>
<dbReference type="Pfam" id="PF00583">
    <property type="entry name" value="Acetyltransf_1"/>
    <property type="match status" value="1"/>
</dbReference>
<dbReference type="Gene3D" id="3.40.630.30">
    <property type="match status" value="1"/>
</dbReference>
<dbReference type="PROSITE" id="PS51186">
    <property type="entry name" value="GNAT"/>
    <property type="match status" value="1"/>
</dbReference>
<dbReference type="NCBIfam" id="TIGR02406">
    <property type="entry name" value="ectoine_EctA"/>
    <property type="match status" value="1"/>
</dbReference>
<evidence type="ECO:0000256" key="5">
    <source>
        <dbReference type="ARBA" id="ARBA00022679"/>
    </source>
</evidence>
<comment type="catalytic activity">
    <reaction evidence="7 8">
        <text>L-2,4-diaminobutanoate + acetyl-CoA = (2S)-4-acetamido-2-aminobutanoate + CoA + H(+)</text>
        <dbReference type="Rhea" id="RHEA:16901"/>
        <dbReference type="ChEBI" id="CHEBI:15378"/>
        <dbReference type="ChEBI" id="CHEBI:57287"/>
        <dbReference type="ChEBI" id="CHEBI:57288"/>
        <dbReference type="ChEBI" id="CHEBI:58761"/>
        <dbReference type="ChEBI" id="CHEBI:58929"/>
        <dbReference type="EC" id="2.3.1.178"/>
    </reaction>
</comment>
<keyword evidence="6 8" id="KW-0012">Acyltransferase</keyword>
<evidence type="ECO:0000256" key="3">
    <source>
        <dbReference type="ARBA" id="ARBA00012355"/>
    </source>
</evidence>
<gene>
    <name evidence="8 10" type="primary">ectA</name>
    <name evidence="10" type="ORF">GFB47_15720</name>
</gene>
<dbReference type="GO" id="GO:0019491">
    <property type="term" value="P:ectoine biosynthetic process"/>
    <property type="evidence" value="ECO:0007669"/>
    <property type="project" value="UniProtKB-UniPathway"/>
</dbReference>
<evidence type="ECO:0000259" key="9">
    <source>
        <dbReference type="PROSITE" id="PS51186"/>
    </source>
</evidence>
<dbReference type="EMBL" id="CP045700">
    <property type="protein sequence ID" value="QGA66954.1"/>
    <property type="molecule type" value="Genomic_DNA"/>
</dbReference>
<evidence type="ECO:0000256" key="6">
    <source>
        <dbReference type="ARBA" id="ARBA00023315"/>
    </source>
</evidence>
<dbReference type="InterPro" id="IPR000182">
    <property type="entry name" value="GNAT_dom"/>
</dbReference>
<keyword evidence="11" id="KW-1185">Reference proteome</keyword>
<comment type="function">
    <text evidence="8">Catalyzes the acetylation of L-2,4-diaminobutyrate (DABA) to gamma-N-acetyl-alpha,gamma-diaminobutyric acid (ADABA) with acetyl coenzyme A.</text>
</comment>
<comment type="pathway">
    <text evidence="1 8">Amine and polyamine biosynthesis; ectoine biosynthesis; L-ectoine from L-aspartate 4-semialdehyde: step 2/3.</text>
</comment>
<proteinExistence type="inferred from homology"/>
<organism evidence="10 11">
    <name type="scientific">Vibrio algicola</name>
    <dbReference type="NCBI Taxonomy" id="2662262"/>
    <lineage>
        <taxon>Bacteria</taxon>
        <taxon>Pseudomonadati</taxon>
        <taxon>Pseudomonadota</taxon>
        <taxon>Gammaproteobacteria</taxon>
        <taxon>Vibrionales</taxon>
        <taxon>Vibrionaceae</taxon>
        <taxon>Vibrio</taxon>
    </lineage>
</organism>
<evidence type="ECO:0000313" key="10">
    <source>
        <dbReference type="EMBL" id="QGA66954.1"/>
    </source>
</evidence>
<dbReference type="GO" id="GO:0033816">
    <property type="term" value="F:diaminobutyrate acetyltransferase activity"/>
    <property type="evidence" value="ECO:0007669"/>
    <property type="project" value="UniProtKB-EC"/>
</dbReference>
<dbReference type="CDD" id="cd04301">
    <property type="entry name" value="NAT_SF"/>
    <property type="match status" value="1"/>
</dbReference>
<dbReference type="Proteomes" id="UP000348942">
    <property type="component" value="Chromosome 2"/>
</dbReference>
<dbReference type="AlphaFoldDB" id="A0A5Q0TJ12"/>
<evidence type="ECO:0000256" key="4">
    <source>
        <dbReference type="ARBA" id="ARBA00017935"/>
    </source>
</evidence>
<evidence type="ECO:0000256" key="8">
    <source>
        <dbReference type="RuleBase" id="RU365045"/>
    </source>
</evidence>
<dbReference type="InterPro" id="IPR016181">
    <property type="entry name" value="Acyl_CoA_acyltransferase"/>
</dbReference>
<sequence>MITAPWVAHPEKVTSTQDEWTFRKPEISDGTQVNNLIESCPPLDTNSAYCNFLQTSHFKETCVLAEKNGELAGFVSAYLKPNTPPEQPVLFVWQVAVSPNSRGCGLAYRMIKALLERDGLVDVSAIETTITKDNLGSWRLFRKIEREDGAPGNVSVFLDKERHFDGEHDSEFLFHIPLAS</sequence>
<feature type="domain" description="N-acetyltransferase" evidence="9">
    <location>
        <begin position="20"/>
        <end position="179"/>
    </location>
</feature>
<keyword evidence="5 8" id="KW-0808">Transferase</keyword>
<dbReference type="EC" id="2.3.1.178" evidence="3 8"/>
<comment type="similarity">
    <text evidence="2 8">Belongs to the acetyltransferase family. EctA subfamily.</text>
</comment>